<feature type="compositionally biased region" description="Basic and acidic residues" evidence="3">
    <location>
        <begin position="180"/>
        <end position="193"/>
    </location>
</feature>
<dbReference type="Pfam" id="PF13638">
    <property type="entry name" value="PIN_4"/>
    <property type="match status" value="1"/>
</dbReference>
<feature type="region of interest" description="Disordered" evidence="3">
    <location>
        <begin position="1"/>
        <end position="79"/>
    </location>
</feature>
<feature type="domain" description="PIN" evidence="4">
    <location>
        <begin position="314"/>
        <end position="421"/>
    </location>
</feature>
<dbReference type="AlphaFoldDB" id="A0A8V0ZGY0"/>
<dbReference type="Proteomes" id="UP000000539">
    <property type="component" value="Chromosome 8"/>
</dbReference>
<feature type="compositionally biased region" description="Basic and acidic residues" evidence="3">
    <location>
        <begin position="9"/>
        <end position="23"/>
    </location>
</feature>
<reference evidence="5" key="2">
    <citation type="submission" date="2025-08" db="UniProtKB">
        <authorList>
            <consortium name="Ensembl"/>
        </authorList>
    </citation>
    <scope>IDENTIFICATION</scope>
    <source>
        <strain evidence="5">broiler</strain>
    </source>
</reference>
<keyword evidence="6" id="KW-1185">Reference proteome</keyword>
<sequence>MSKKRLKKIKEDNLNGQDDKNSEVTRSYSKSVERQTEFQRFKTRKGRQERKQHQSSNTGADGRSQGKSPNESKTTAISLIESEKRKRIVIHFKSKEVKHGKSTGAADVVTTSRGSCNKGPCDGTGRKRLCHSFAVQRDKVVKKRKVELCKLKVKAEQTVLGKRMSSVYNLYVPHKKADRSRKMSEDVRIEKKPPSTSTETVHHDRPVTKKSNTLSRTCEEKYKEGYKEFSKKNQHDNKHTSHCSTETLQQWDCSKWKKQDADQVGCNSGTEKEDFEATALCFKQGFPSPQSKAVFLLPEGCEYLEGDQEVRVGKLALIIPWVVLQELDNLKKGKMLLHVRQKAIPAVQFIYMCLKNQDSKLWGQSMQLASQKIYGLSDENNDDRVLQCCLQYQSLFPQAVVILCTDDKNLCNKAIVCEVKALCKVDLVTALLNLNVNNLKNCLELQQSKCDLEKNLGEALSCILETEMKIAFGNLWMEILYLKPPWTLADLLQCYKKHWVAVFGYVVPRSLLATIEFLYKHFCTGKTLDTSTAVILLQETKKLLHAFSLRSDYDGVLPRAYEKVNKLYQTFTEVRSDSEQNLSEDIAVLSKSSPCERMEETTPNLQNCEEKRLPASTHDAQENRHQEIWSVLEGVWNTMNLYRLEIFQKLESNTVIAKSSFEEAFSGLQKLLAAVNYILEGICRVLAPNSSFQDIWTLYNFLISSEINNSIKFTAEELYECVSQELYRGRLEVGCCQLAELDHSIKQRHASVHMEAKNRGWL</sequence>
<reference evidence="5" key="3">
    <citation type="submission" date="2025-09" db="UniProtKB">
        <authorList>
            <consortium name="Ensembl"/>
        </authorList>
    </citation>
    <scope>IDENTIFICATION</scope>
    <source>
        <strain evidence="5">broiler</strain>
    </source>
</reference>
<feature type="compositionally biased region" description="Basic residues" evidence="3">
    <location>
        <begin position="41"/>
        <end position="50"/>
    </location>
</feature>
<dbReference type="PANTHER" id="PTHR16161">
    <property type="entry name" value="TRANSCRIPTIONAL PROTEIN SWT1"/>
    <property type="match status" value="1"/>
</dbReference>
<reference evidence="5" key="1">
    <citation type="submission" date="2020-11" db="EMBL/GenBank/DDBJ databases">
        <title>Gallus gallus (Chicken) genome, bGalGal1, GRCg7b, maternal haplotype autosomes + Z &amp; W.</title>
        <authorList>
            <person name="Warren W."/>
            <person name="Formenti G."/>
            <person name="Fedrigo O."/>
            <person name="Haase B."/>
            <person name="Mountcastle J."/>
            <person name="Balacco J."/>
            <person name="Tracey A."/>
            <person name="Schneider V."/>
            <person name="Okimoto R."/>
            <person name="Cheng H."/>
            <person name="Hawken R."/>
            <person name="Howe K."/>
            <person name="Jarvis E.D."/>
        </authorList>
    </citation>
    <scope>NUCLEOTIDE SEQUENCE [LARGE SCALE GENOMIC DNA]</scope>
    <source>
        <strain evidence="5">Broiler</strain>
    </source>
</reference>
<dbReference type="FunFam" id="3.40.50.1010:FF:000012">
    <property type="entry name" value="SWT1, RNA endoribonuclease homolog"/>
    <property type="match status" value="1"/>
</dbReference>
<evidence type="ECO:0000256" key="1">
    <source>
        <dbReference type="ARBA" id="ARBA00060839"/>
    </source>
</evidence>
<feature type="region of interest" description="Disordered" evidence="3">
    <location>
        <begin position="179"/>
        <end position="214"/>
    </location>
</feature>
<evidence type="ECO:0000256" key="2">
    <source>
        <dbReference type="ARBA" id="ARBA00074620"/>
    </source>
</evidence>
<dbReference type="InterPro" id="IPR029060">
    <property type="entry name" value="PIN-like_dom_sf"/>
</dbReference>
<evidence type="ECO:0000259" key="4">
    <source>
        <dbReference type="Pfam" id="PF13638"/>
    </source>
</evidence>
<dbReference type="Gene3D" id="3.40.50.1010">
    <property type="entry name" value="5'-nuclease"/>
    <property type="match status" value="1"/>
</dbReference>
<dbReference type="GeneTree" id="ENSGT00390000001254"/>
<name>A0A8V0ZGY0_CHICK</name>
<comment type="similarity">
    <text evidence="1">Belongs to the SWT1 family.</text>
</comment>
<evidence type="ECO:0000313" key="5">
    <source>
        <dbReference type="Ensembl" id="ENSGALP00010030539.1"/>
    </source>
</evidence>
<feature type="compositionally biased region" description="Basic and acidic residues" evidence="3">
    <location>
        <begin position="31"/>
        <end position="40"/>
    </location>
</feature>
<dbReference type="SUPFAM" id="SSF88723">
    <property type="entry name" value="PIN domain-like"/>
    <property type="match status" value="1"/>
</dbReference>
<dbReference type="InterPro" id="IPR002716">
    <property type="entry name" value="PIN_dom"/>
</dbReference>
<protein>
    <recommendedName>
        <fullName evidence="2">Transcriptional protein SWT1</fullName>
    </recommendedName>
</protein>
<dbReference type="InterPro" id="IPR052626">
    <property type="entry name" value="SWT1_Regulator"/>
</dbReference>
<dbReference type="PANTHER" id="PTHR16161:SF0">
    <property type="entry name" value="TRANSCRIPTIONAL PROTEIN SWT1"/>
    <property type="match status" value="1"/>
</dbReference>
<dbReference type="CDD" id="cd18727">
    <property type="entry name" value="PIN_Swt1-like"/>
    <property type="match status" value="1"/>
</dbReference>
<organism evidence="5 6">
    <name type="scientific">Gallus gallus</name>
    <name type="common">Chicken</name>
    <dbReference type="NCBI Taxonomy" id="9031"/>
    <lineage>
        <taxon>Eukaryota</taxon>
        <taxon>Metazoa</taxon>
        <taxon>Chordata</taxon>
        <taxon>Craniata</taxon>
        <taxon>Vertebrata</taxon>
        <taxon>Euteleostomi</taxon>
        <taxon>Archelosauria</taxon>
        <taxon>Archosauria</taxon>
        <taxon>Dinosauria</taxon>
        <taxon>Saurischia</taxon>
        <taxon>Theropoda</taxon>
        <taxon>Coelurosauria</taxon>
        <taxon>Aves</taxon>
        <taxon>Neognathae</taxon>
        <taxon>Galloanserae</taxon>
        <taxon>Galliformes</taxon>
        <taxon>Phasianidae</taxon>
        <taxon>Phasianinae</taxon>
        <taxon>Gallus</taxon>
    </lineage>
</organism>
<proteinExistence type="inferred from homology"/>
<accession>A0A8V0ZGY0</accession>
<dbReference type="OrthoDB" id="548295at2759"/>
<dbReference type="Ensembl" id="ENSGALT00010051348.1">
    <property type="protein sequence ID" value="ENSGALP00010030539.1"/>
    <property type="gene ID" value="ENSGALG00010021186.1"/>
</dbReference>
<evidence type="ECO:0000256" key="3">
    <source>
        <dbReference type="SAM" id="MobiDB-lite"/>
    </source>
</evidence>
<gene>
    <name evidence="5" type="primary">SWT1</name>
</gene>
<evidence type="ECO:0000313" key="6">
    <source>
        <dbReference type="Proteomes" id="UP000000539"/>
    </source>
</evidence>
<feature type="compositionally biased region" description="Polar residues" evidence="3">
    <location>
        <begin position="54"/>
        <end position="77"/>
    </location>
</feature>